<dbReference type="EMBL" id="JACHOU010000047">
    <property type="protein sequence ID" value="MBB6357926.1"/>
    <property type="molecule type" value="Genomic_DNA"/>
</dbReference>
<feature type="region of interest" description="Disordered" evidence="1">
    <location>
        <begin position="1"/>
        <end position="27"/>
    </location>
</feature>
<comment type="caution">
    <text evidence="3">The sequence shown here is derived from an EMBL/GenBank/DDBJ whole genome shotgun (WGS) entry which is preliminary data.</text>
</comment>
<keyword evidence="4" id="KW-1185">Reference proteome</keyword>
<proteinExistence type="predicted"/>
<sequence length="27" mass="3113">AFEIEHSEGRGMRIRNKQASAKPKQRS</sequence>
<feature type="compositionally biased region" description="Basic and acidic residues" evidence="1">
    <location>
        <begin position="1"/>
        <end position="11"/>
    </location>
</feature>
<reference evidence="3 4" key="1">
    <citation type="submission" date="2020-08" db="EMBL/GenBank/DDBJ databases">
        <title>Genomic Encyclopedia of Type Strains, Phase IV (KMG-IV): sequencing the most valuable type-strain genomes for metagenomic binning, comparative biology and taxonomic classification.</title>
        <authorList>
            <person name="Goeker M."/>
        </authorList>
    </citation>
    <scope>NUCLEOTIDE SEQUENCE [LARGE SCALE GENOMIC DNA]</scope>
    <source>
        <strain evidence="3 4">DSM 7051</strain>
    </source>
</reference>
<protein>
    <submittedName>
        <fullName evidence="3">Uncharacterized protein</fullName>
    </submittedName>
</protein>
<evidence type="ECO:0000313" key="4">
    <source>
        <dbReference type="Proteomes" id="UP000536262"/>
    </source>
</evidence>
<evidence type="ECO:0000313" key="3">
    <source>
        <dbReference type="EMBL" id="MBB6357926.1"/>
    </source>
</evidence>
<feature type="non-terminal residue" evidence="3">
    <location>
        <position position="1"/>
    </location>
</feature>
<gene>
    <name evidence="2" type="ORF">GGR00_005652</name>
    <name evidence="3" type="ORF">GGR00_005756</name>
</gene>
<accession>A0A7X0FDX5</accession>
<dbReference type="EMBL" id="JACHOU010000033">
    <property type="protein sequence ID" value="MBB6357828.1"/>
    <property type="molecule type" value="Genomic_DNA"/>
</dbReference>
<evidence type="ECO:0000256" key="1">
    <source>
        <dbReference type="SAM" id="MobiDB-lite"/>
    </source>
</evidence>
<organism evidence="3 4">
    <name type="scientific">Aminobacter aganoensis</name>
    <dbReference type="NCBI Taxonomy" id="83264"/>
    <lineage>
        <taxon>Bacteria</taxon>
        <taxon>Pseudomonadati</taxon>
        <taxon>Pseudomonadota</taxon>
        <taxon>Alphaproteobacteria</taxon>
        <taxon>Hyphomicrobiales</taxon>
        <taxon>Phyllobacteriaceae</taxon>
        <taxon>Aminobacter</taxon>
    </lineage>
</organism>
<dbReference type="Proteomes" id="UP000536262">
    <property type="component" value="Unassembled WGS sequence"/>
</dbReference>
<name>A0A7X0FDX5_9HYPH</name>
<dbReference type="AlphaFoldDB" id="A0A7X0FDX5"/>
<evidence type="ECO:0000313" key="2">
    <source>
        <dbReference type="EMBL" id="MBB6357828.1"/>
    </source>
</evidence>